<gene>
    <name evidence="2" type="ORF">Spa11_02310</name>
</gene>
<dbReference type="Pfam" id="PF09413">
    <property type="entry name" value="DUF2007"/>
    <property type="match status" value="1"/>
</dbReference>
<name>A0A518K2P3_9BACT</name>
<organism evidence="2 3">
    <name type="scientific">Botrimarina mediterranea</name>
    <dbReference type="NCBI Taxonomy" id="2528022"/>
    <lineage>
        <taxon>Bacteria</taxon>
        <taxon>Pseudomonadati</taxon>
        <taxon>Planctomycetota</taxon>
        <taxon>Planctomycetia</taxon>
        <taxon>Pirellulales</taxon>
        <taxon>Lacipirellulaceae</taxon>
        <taxon>Botrimarina</taxon>
    </lineage>
</organism>
<dbReference type="EMBL" id="CP036349">
    <property type="protein sequence ID" value="QDV72061.1"/>
    <property type="molecule type" value="Genomic_DNA"/>
</dbReference>
<dbReference type="InterPro" id="IPR018551">
    <property type="entry name" value="DUF2007"/>
</dbReference>
<proteinExistence type="predicted"/>
<evidence type="ECO:0000313" key="2">
    <source>
        <dbReference type="EMBL" id="QDV72061.1"/>
    </source>
</evidence>
<reference evidence="2 3" key="1">
    <citation type="submission" date="2019-02" db="EMBL/GenBank/DDBJ databases">
        <title>Deep-cultivation of Planctomycetes and their phenomic and genomic characterization uncovers novel biology.</title>
        <authorList>
            <person name="Wiegand S."/>
            <person name="Jogler M."/>
            <person name="Boedeker C."/>
            <person name="Pinto D."/>
            <person name="Vollmers J."/>
            <person name="Rivas-Marin E."/>
            <person name="Kohn T."/>
            <person name="Peeters S.H."/>
            <person name="Heuer A."/>
            <person name="Rast P."/>
            <person name="Oberbeckmann S."/>
            <person name="Bunk B."/>
            <person name="Jeske O."/>
            <person name="Meyerdierks A."/>
            <person name="Storesund J.E."/>
            <person name="Kallscheuer N."/>
            <person name="Luecker S."/>
            <person name="Lage O.M."/>
            <person name="Pohl T."/>
            <person name="Merkel B.J."/>
            <person name="Hornburger P."/>
            <person name="Mueller R.-W."/>
            <person name="Bruemmer F."/>
            <person name="Labrenz M."/>
            <person name="Spormann A.M."/>
            <person name="Op den Camp H."/>
            <person name="Overmann J."/>
            <person name="Amann R."/>
            <person name="Jetten M.S.M."/>
            <person name="Mascher T."/>
            <person name="Medema M.H."/>
            <person name="Devos D.P."/>
            <person name="Kaster A.-K."/>
            <person name="Ovreas L."/>
            <person name="Rohde M."/>
            <person name="Galperin M.Y."/>
            <person name="Jogler C."/>
        </authorList>
    </citation>
    <scope>NUCLEOTIDE SEQUENCE [LARGE SCALE GENOMIC DNA]</scope>
    <source>
        <strain evidence="2 3">Spa11</strain>
    </source>
</reference>
<protein>
    <recommendedName>
        <fullName evidence="1">DUF2007 domain-containing protein</fullName>
    </recommendedName>
</protein>
<dbReference type="Proteomes" id="UP000316426">
    <property type="component" value="Chromosome"/>
</dbReference>
<feature type="domain" description="DUF2007" evidence="1">
    <location>
        <begin position="12"/>
        <end position="69"/>
    </location>
</feature>
<dbReference type="RefSeq" id="WP_145105663.1">
    <property type="nucleotide sequence ID" value="NZ_CP036349.1"/>
</dbReference>
<evidence type="ECO:0000313" key="3">
    <source>
        <dbReference type="Proteomes" id="UP000316426"/>
    </source>
</evidence>
<sequence>MTDPTDIVVLTTCGHLADAHLVQGYLADNGVRAEVDGDAVSDFQIAINAGARVLVAQADLETAKALLADHDLELAGEIDWSQVDVGDATEE</sequence>
<dbReference type="Gene3D" id="3.30.70.790">
    <property type="entry name" value="UreE, C-terminal domain"/>
    <property type="match status" value="1"/>
</dbReference>
<dbReference type="AlphaFoldDB" id="A0A518K2P3"/>
<accession>A0A518K2P3</accession>
<keyword evidence="3" id="KW-1185">Reference proteome</keyword>
<dbReference type="KEGG" id="bmei:Spa11_02310"/>
<evidence type="ECO:0000259" key="1">
    <source>
        <dbReference type="Pfam" id="PF09413"/>
    </source>
</evidence>